<reference evidence="1 2" key="1">
    <citation type="submission" date="2018-11" db="EMBL/GenBank/DDBJ databases">
        <title>Proposal to divide the Flavobacteriaceae and reorganize its genera based on Amino Acid Identity values calculated from whole genome sequences.</title>
        <authorList>
            <person name="Nicholson A.C."/>
            <person name="Gulvik C.A."/>
            <person name="Whitney A.M."/>
            <person name="Humrighouse B.W."/>
            <person name="Bell M."/>
            <person name="Holmes B."/>
            <person name="Steigerwalt A."/>
            <person name="Villarma A."/>
            <person name="Sheth M."/>
            <person name="Batra D."/>
            <person name="Pryor J."/>
            <person name="Bernardet J.-F."/>
            <person name="Hugo C."/>
            <person name="Kampfer P."/>
            <person name="Newman J."/>
            <person name="Mcquiston J.R."/>
        </authorList>
    </citation>
    <scope>NUCLEOTIDE SEQUENCE [LARGE SCALE GENOMIC DNA]</scope>
    <source>
        <strain evidence="1 2">G0235</strain>
    </source>
</reference>
<organism evidence="1 2">
    <name type="scientific">Chryseobacterium cucumeris</name>
    <dbReference type="NCBI Taxonomy" id="1813611"/>
    <lineage>
        <taxon>Bacteria</taxon>
        <taxon>Pseudomonadati</taxon>
        <taxon>Bacteroidota</taxon>
        <taxon>Flavobacteriia</taxon>
        <taxon>Flavobacteriales</taxon>
        <taxon>Weeksellaceae</taxon>
        <taxon>Chryseobacterium group</taxon>
        <taxon>Chryseobacterium</taxon>
    </lineage>
</organism>
<keyword evidence="2" id="KW-1185">Reference proteome</keyword>
<sequence length="79" mass="9159">MIINENFLLEFNVEYGSFFSKEALYNKDGSRLYFFQIKNSRVGLMVFQKGDIGYNSLAIGKLKKSNVTFNNKTTDHNSY</sequence>
<protein>
    <submittedName>
        <fullName evidence="1">Uncharacterized protein</fullName>
    </submittedName>
</protein>
<dbReference type="EMBL" id="RJTW01000003">
    <property type="protein sequence ID" value="ROH94780.1"/>
    <property type="molecule type" value="Genomic_DNA"/>
</dbReference>
<gene>
    <name evidence="1" type="ORF">EGI15_02665</name>
</gene>
<accession>A0ABX9X920</accession>
<proteinExistence type="predicted"/>
<name>A0ABX9X920_9FLAO</name>
<evidence type="ECO:0000313" key="1">
    <source>
        <dbReference type="EMBL" id="ROH94780.1"/>
    </source>
</evidence>
<dbReference type="Proteomes" id="UP000281899">
    <property type="component" value="Unassembled WGS sequence"/>
</dbReference>
<evidence type="ECO:0000313" key="2">
    <source>
        <dbReference type="Proteomes" id="UP000281899"/>
    </source>
</evidence>
<comment type="caution">
    <text evidence="1">The sequence shown here is derived from an EMBL/GenBank/DDBJ whole genome shotgun (WGS) entry which is preliminary data.</text>
</comment>